<dbReference type="InterPro" id="IPR027022">
    <property type="entry name" value="ABC_permease_BceB-typ"/>
</dbReference>
<gene>
    <name evidence="8" type="ORF">M4L89_04570</name>
</gene>
<evidence type="ECO:0000256" key="4">
    <source>
        <dbReference type="ARBA" id="ARBA00022989"/>
    </source>
</evidence>
<dbReference type="Proteomes" id="UP001152422">
    <property type="component" value="Unassembled WGS sequence"/>
</dbReference>
<feature type="transmembrane region" description="Helical" evidence="6">
    <location>
        <begin position="21"/>
        <end position="40"/>
    </location>
</feature>
<comment type="similarity">
    <text evidence="6">Belongs to the ABC-4 integral membrane protein family.</text>
</comment>
<proteinExistence type="inferred from homology"/>
<dbReference type="GO" id="GO:0055085">
    <property type="term" value="P:transmembrane transport"/>
    <property type="evidence" value="ECO:0007669"/>
    <property type="project" value="UniProtKB-UniRule"/>
</dbReference>
<accession>A0A9X4L3S3</accession>
<feature type="transmembrane region" description="Helical" evidence="6">
    <location>
        <begin position="100"/>
        <end position="133"/>
    </location>
</feature>
<feature type="transmembrane region" description="Helical" evidence="6">
    <location>
        <begin position="230"/>
        <end position="249"/>
    </location>
</feature>
<dbReference type="PANTHER" id="PTHR46795">
    <property type="entry name" value="ABC TRANSPORTER PERMEASE-RELATED-RELATED"/>
    <property type="match status" value="1"/>
</dbReference>
<organism evidence="8 9">
    <name type="scientific">Staphylococcus equorum</name>
    <dbReference type="NCBI Taxonomy" id="246432"/>
    <lineage>
        <taxon>Bacteria</taxon>
        <taxon>Bacillati</taxon>
        <taxon>Bacillota</taxon>
        <taxon>Bacilli</taxon>
        <taxon>Bacillales</taxon>
        <taxon>Staphylococcaceae</taxon>
        <taxon>Staphylococcus</taxon>
    </lineage>
</organism>
<dbReference type="InterPro" id="IPR003838">
    <property type="entry name" value="ABC3_permease_C"/>
</dbReference>
<feature type="transmembrane region" description="Helical" evidence="6">
    <location>
        <begin position="60"/>
        <end position="79"/>
    </location>
</feature>
<evidence type="ECO:0000313" key="8">
    <source>
        <dbReference type="EMBL" id="MDG0845491.1"/>
    </source>
</evidence>
<dbReference type="InterPro" id="IPR052536">
    <property type="entry name" value="ABC-4_Integral_Memb_Prot"/>
</dbReference>
<keyword evidence="6" id="KW-0813">Transport</keyword>
<feature type="transmembrane region" description="Helical" evidence="6">
    <location>
        <begin position="597"/>
        <end position="619"/>
    </location>
</feature>
<dbReference type="PIRSF" id="PIRSF018968">
    <property type="entry name" value="ABC_permease_BceB"/>
    <property type="match status" value="1"/>
</dbReference>
<dbReference type="AlphaFoldDB" id="A0A9X4L3S3"/>
<dbReference type="Pfam" id="PF02687">
    <property type="entry name" value="FtsX"/>
    <property type="match status" value="1"/>
</dbReference>
<comment type="subcellular location">
    <subcellularLocation>
        <location evidence="1 6">Cell membrane</location>
        <topology evidence="1 6">Multi-pass membrane protein</topology>
    </subcellularLocation>
</comment>
<keyword evidence="5 6" id="KW-0472">Membrane</keyword>
<dbReference type="GO" id="GO:0005886">
    <property type="term" value="C:plasma membrane"/>
    <property type="evidence" value="ECO:0007669"/>
    <property type="project" value="UniProtKB-SubCell"/>
</dbReference>
<feature type="transmembrane region" description="Helical" evidence="6">
    <location>
        <begin position="565"/>
        <end position="591"/>
    </location>
</feature>
<sequence length="629" mass="71647">MSFNQIVIKNFRQNIRHYAMYIFSLIVSIVLYFSFVTLKYTESINNVNSMSIIRKGSEVGSYFLFAIILVFLMYANQLFIKRRTREFALYQLIGLTRKNIMRILLIEQAAMFLITGLMGIIIGVFGSKILLMIVLKVLTIDTSVSLTFQFPAVIQTILLIIVSFLLIMAQSFIFLRKRSILSMMNDSTKSEATQSKMTVIEVISGILGIAMIAFGYYMSTELFGKFAEQLMYAPFAILFLTIIGAYLFFRSSVSLIFKTLKRSKNGDVSITDVVFTSSIMHRMKKNALSLTIIATISAVTVTVLCFGAISKSTIDDTVKQSSPQDFNFLENKQAQQFEDKLKQKDIGYNKVYKEVTELKVTKENFYDYSSNFGETDKMFITSNKYFNDKDITDHKAKMINMASSASIMKFNLNTKIQFDTKPVDTFKVIDAKKEVNFKNDVSFASPVLLISEQQYNQLKPQGEETRTQYGYDLKNQNNWEEANKMVHSVHSDIYPQKLVRQELNDSAGILLFVTSFLGLAFLVASGCIIYIKQMDETEDEIPSFRILRKIGYTHSDMLKGLGLKVMFNFGLPLVVSLLHAYFAAKAFMLILSTTNMLPVYIVMGAYSIVYCIFAVMSFIHSSRIIKHSI</sequence>
<keyword evidence="3 6" id="KW-0812">Transmembrane</keyword>
<protein>
    <submittedName>
        <fullName evidence="8">ABC transporter permease</fullName>
    </submittedName>
</protein>
<dbReference type="EMBL" id="JAMBQA010000002">
    <property type="protein sequence ID" value="MDG0845491.1"/>
    <property type="molecule type" value="Genomic_DNA"/>
</dbReference>
<evidence type="ECO:0000256" key="5">
    <source>
        <dbReference type="ARBA" id="ARBA00023136"/>
    </source>
</evidence>
<feature type="transmembrane region" description="Helical" evidence="6">
    <location>
        <begin position="153"/>
        <end position="176"/>
    </location>
</feature>
<evidence type="ECO:0000256" key="3">
    <source>
        <dbReference type="ARBA" id="ARBA00022692"/>
    </source>
</evidence>
<keyword evidence="2 6" id="KW-1003">Cell membrane</keyword>
<feature type="domain" description="ABC3 transporter permease C-terminal" evidence="7">
    <location>
        <begin position="61"/>
        <end position="179"/>
    </location>
</feature>
<comment type="caution">
    <text evidence="8">The sequence shown here is derived from an EMBL/GenBank/DDBJ whole genome shotgun (WGS) entry which is preliminary data.</text>
</comment>
<name>A0A9X4L3S3_9STAP</name>
<feature type="transmembrane region" description="Helical" evidence="6">
    <location>
        <begin position="287"/>
        <end position="309"/>
    </location>
</feature>
<evidence type="ECO:0000256" key="1">
    <source>
        <dbReference type="ARBA" id="ARBA00004651"/>
    </source>
</evidence>
<dbReference type="RefSeq" id="WP_277582958.1">
    <property type="nucleotide sequence ID" value="NZ_JAMBPY010000002.1"/>
</dbReference>
<keyword evidence="4 6" id="KW-1133">Transmembrane helix</keyword>
<feature type="transmembrane region" description="Helical" evidence="6">
    <location>
        <begin position="507"/>
        <end position="531"/>
    </location>
</feature>
<dbReference type="PANTHER" id="PTHR46795:SF3">
    <property type="entry name" value="ABC TRANSPORTER PERMEASE"/>
    <property type="match status" value="1"/>
</dbReference>
<evidence type="ECO:0000313" key="9">
    <source>
        <dbReference type="Proteomes" id="UP001152422"/>
    </source>
</evidence>
<evidence type="ECO:0000256" key="6">
    <source>
        <dbReference type="PIRNR" id="PIRNR018968"/>
    </source>
</evidence>
<feature type="transmembrane region" description="Helical" evidence="6">
    <location>
        <begin position="197"/>
        <end position="218"/>
    </location>
</feature>
<reference evidence="8" key="1">
    <citation type="submission" date="2022-05" db="EMBL/GenBank/DDBJ databases">
        <title>Comparative genomics of Staphylococcus equorum isolates.</title>
        <authorList>
            <person name="Luelf R.H."/>
        </authorList>
    </citation>
    <scope>NUCLEOTIDE SEQUENCE</scope>
    <source>
        <strain evidence="8">TMW 2.2497</strain>
    </source>
</reference>
<keyword evidence="9" id="KW-1185">Reference proteome</keyword>
<evidence type="ECO:0000256" key="2">
    <source>
        <dbReference type="ARBA" id="ARBA00022475"/>
    </source>
</evidence>
<evidence type="ECO:0000259" key="7">
    <source>
        <dbReference type="Pfam" id="PF02687"/>
    </source>
</evidence>